<dbReference type="PANTHER" id="PTHR35322">
    <property type="entry name" value="PROTEIN CPR-5"/>
    <property type="match status" value="1"/>
</dbReference>
<feature type="transmembrane region" description="Helical" evidence="2">
    <location>
        <begin position="469"/>
        <end position="488"/>
    </location>
</feature>
<dbReference type="EMBL" id="CAMAPE010000017">
    <property type="protein sequence ID" value="CAH9084677.1"/>
    <property type="molecule type" value="Genomic_DNA"/>
</dbReference>
<keyword evidence="2" id="KW-0472">Membrane</keyword>
<feature type="compositionally biased region" description="Polar residues" evidence="1">
    <location>
        <begin position="18"/>
        <end position="33"/>
    </location>
</feature>
<evidence type="ECO:0008006" key="5">
    <source>
        <dbReference type="Google" id="ProtNLM"/>
    </source>
</evidence>
<feature type="compositionally biased region" description="Pro residues" evidence="1">
    <location>
        <begin position="1"/>
        <end position="10"/>
    </location>
</feature>
<organism evidence="3 4">
    <name type="scientific">Cuscuta europaea</name>
    <name type="common">European dodder</name>
    <dbReference type="NCBI Taxonomy" id="41803"/>
    <lineage>
        <taxon>Eukaryota</taxon>
        <taxon>Viridiplantae</taxon>
        <taxon>Streptophyta</taxon>
        <taxon>Embryophyta</taxon>
        <taxon>Tracheophyta</taxon>
        <taxon>Spermatophyta</taxon>
        <taxon>Magnoliopsida</taxon>
        <taxon>eudicotyledons</taxon>
        <taxon>Gunneridae</taxon>
        <taxon>Pentapetalae</taxon>
        <taxon>asterids</taxon>
        <taxon>lamiids</taxon>
        <taxon>Solanales</taxon>
        <taxon>Convolvulaceae</taxon>
        <taxon>Cuscuteae</taxon>
        <taxon>Cuscuta</taxon>
        <taxon>Cuscuta subgen. Cuscuta</taxon>
    </lineage>
</organism>
<feature type="compositionally biased region" description="Basic residues" evidence="1">
    <location>
        <begin position="44"/>
        <end position="53"/>
    </location>
</feature>
<feature type="transmembrane region" description="Helical" evidence="2">
    <location>
        <begin position="583"/>
        <end position="603"/>
    </location>
</feature>
<keyword evidence="2" id="KW-0812">Transmembrane</keyword>
<reference evidence="3" key="1">
    <citation type="submission" date="2022-07" db="EMBL/GenBank/DDBJ databases">
        <authorList>
            <person name="Macas J."/>
            <person name="Novak P."/>
            <person name="Neumann P."/>
        </authorList>
    </citation>
    <scope>NUCLEOTIDE SEQUENCE</scope>
</reference>
<dbReference type="InterPro" id="IPR044708">
    <property type="entry name" value="CPR5"/>
</dbReference>
<name>A0A9P1E7C6_CUSEU</name>
<comment type="caution">
    <text evidence="3">The sequence shown here is derived from an EMBL/GenBank/DDBJ whole genome shotgun (WGS) entry which is preliminary data.</text>
</comment>
<dbReference type="OrthoDB" id="2017423at2759"/>
<feature type="region of interest" description="Disordered" evidence="1">
    <location>
        <begin position="1"/>
        <end position="72"/>
    </location>
</feature>
<dbReference type="PANTHER" id="PTHR35322:SF2">
    <property type="entry name" value="PROTEIN CPR-5"/>
    <property type="match status" value="1"/>
</dbReference>
<evidence type="ECO:0000256" key="1">
    <source>
        <dbReference type="SAM" id="MobiDB-lite"/>
    </source>
</evidence>
<dbReference type="AlphaFoldDB" id="A0A9P1E7C6"/>
<dbReference type="GO" id="GO:0006952">
    <property type="term" value="P:defense response"/>
    <property type="evidence" value="ECO:0007669"/>
    <property type="project" value="InterPro"/>
</dbReference>
<protein>
    <recommendedName>
        <fullName evidence="5">Protein CPR-5</fullName>
    </recommendedName>
</protein>
<evidence type="ECO:0000256" key="2">
    <source>
        <dbReference type="SAM" id="Phobius"/>
    </source>
</evidence>
<keyword evidence="4" id="KW-1185">Reference proteome</keyword>
<feature type="transmembrane region" description="Helical" evidence="2">
    <location>
        <begin position="500"/>
        <end position="519"/>
    </location>
</feature>
<proteinExistence type="predicted"/>
<dbReference type="Proteomes" id="UP001152484">
    <property type="component" value="Unassembled WGS sequence"/>
</dbReference>
<sequence>MEQPVKPPAEPVCDTDVVASNPTTENPPVSSVSVDVGEATATSTKKKSIKKKNNTISESPELSGSHSPTASSSSACICETLVAGSKQRGFRVLNSRRYRRRIFGSPQHKADGVDALALPLGMSIAAVFAQVLERKDAAIENMSADHLCKICTLAVRESLANAFGDHFESFVINFEKSFMSTLMTLVLVKESSKKNGIKHQKPASRVTSVSEGNLQFKDIVEGSAPDCCVKNRPDQIPSSGGSSVLEVNMHFPCRMDDPACHPVLSDLNLESSLQSISLDHNLDEVNENMLVESMNQLTLRDDKEILKQLACVSSNTYNSAITKTGHNTLEKAVLEQSRSNDLKTFEIGLMIKKLQFKEKQLAINSQANLLERLKLSLGFSRASFKAEKFKNQLEDARHVELLRTCIDCLVAGLFIMVGCLGYGTFVYSHKRITEATAACLKPVSKSWWVPKSMQSMNSGLQTLKCQAQVLSRMLFGVLMILAVAYLLFQRSASSHHTMPVTFILLLLGAGCGLAGKLCIDTLGGSGYHWLIYWESLCLLHFFSNLFLSTLCVFLNGRVTPPGMIKNGGDSISILLFPYWMRRVAFYVMMLLFLPVMCGLMPFAGPREWKDHFSSLVLDSLFSMHDEEKAIAVVDTLKMEL</sequence>
<evidence type="ECO:0000313" key="3">
    <source>
        <dbReference type="EMBL" id="CAH9084677.1"/>
    </source>
</evidence>
<gene>
    <name evidence="3" type="ORF">CEURO_LOCUS9119</name>
</gene>
<evidence type="ECO:0000313" key="4">
    <source>
        <dbReference type="Proteomes" id="UP001152484"/>
    </source>
</evidence>
<dbReference type="GO" id="GO:0010150">
    <property type="term" value="P:leaf senescence"/>
    <property type="evidence" value="ECO:0007669"/>
    <property type="project" value="InterPro"/>
</dbReference>
<feature type="compositionally biased region" description="Low complexity" evidence="1">
    <location>
        <begin position="54"/>
        <end position="72"/>
    </location>
</feature>
<dbReference type="GO" id="GO:0010090">
    <property type="term" value="P:trichome morphogenesis"/>
    <property type="evidence" value="ECO:0007669"/>
    <property type="project" value="InterPro"/>
</dbReference>
<feature type="transmembrane region" description="Helical" evidence="2">
    <location>
        <begin position="531"/>
        <end position="555"/>
    </location>
</feature>
<keyword evidence="2" id="KW-1133">Transmembrane helix</keyword>
<accession>A0A9P1E7C6</accession>